<dbReference type="PROSITE" id="PS50977">
    <property type="entry name" value="HTH_TETR_2"/>
    <property type="match status" value="1"/>
</dbReference>
<dbReference type="InterPro" id="IPR009057">
    <property type="entry name" value="Homeodomain-like_sf"/>
</dbReference>
<dbReference type="GO" id="GO:0003677">
    <property type="term" value="F:DNA binding"/>
    <property type="evidence" value="ECO:0007669"/>
    <property type="project" value="UniProtKB-UniRule"/>
</dbReference>
<dbReference type="EMBL" id="AZEX01000051">
    <property type="protein sequence ID" value="KRL59304.1"/>
    <property type="molecule type" value="Genomic_DNA"/>
</dbReference>
<dbReference type="AlphaFoldDB" id="A0A0R1S0R3"/>
<evidence type="ECO:0000256" key="2">
    <source>
        <dbReference type="PROSITE-ProRule" id="PRU00335"/>
    </source>
</evidence>
<dbReference type="InterPro" id="IPR036271">
    <property type="entry name" value="Tet_transcr_reg_TetR-rel_C_sf"/>
</dbReference>
<keyword evidence="1 2" id="KW-0238">DNA-binding</keyword>
<evidence type="ECO:0000256" key="1">
    <source>
        <dbReference type="ARBA" id="ARBA00023125"/>
    </source>
</evidence>
<comment type="caution">
    <text evidence="5">The sequence shown here is derived from an EMBL/GenBank/DDBJ whole genome shotgun (WGS) entry which is preliminary data.</text>
</comment>
<evidence type="ECO:0000259" key="4">
    <source>
        <dbReference type="PROSITE" id="PS50977"/>
    </source>
</evidence>
<organism evidence="5 6">
    <name type="scientific">Latilactobacillus fuchuensis DSM 14340 = JCM 11249</name>
    <dbReference type="NCBI Taxonomy" id="1423747"/>
    <lineage>
        <taxon>Bacteria</taxon>
        <taxon>Bacillati</taxon>
        <taxon>Bacillota</taxon>
        <taxon>Bacilli</taxon>
        <taxon>Lactobacillales</taxon>
        <taxon>Lactobacillaceae</taxon>
        <taxon>Latilactobacillus</taxon>
    </lineage>
</organism>
<gene>
    <name evidence="5" type="ORF">FC69_GL001743</name>
</gene>
<proteinExistence type="predicted"/>
<dbReference type="InterPro" id="IPR001647">
    <property type="entry name" value="HTH_TetR"/>
</dbReference>
<dbReference type="STRING" id="1423747.FC69_GL001743"/>
<dbReference type="Gene3D" id="1.10.357.10">
    <property type="entry name" value="Tetracycline Repressor, domain 2"/>
    <property type="match status" value="1"/>
</dbReference>
<dbReference type="SUPFAM" id="SSF48498">
    <property type="entry name" value="Tetracyclin repressor-like, C-terminal domain"/>
    <property type="match status" value="1"/>
</dbReference>
<evidence type="ECO:0000313" key="6">
    <source>
        <dbReference type="Proteomes" id="UP000051264"/>
    </source>
</evidence>
<sequence>MARKKRIKAEQILDKAYEMVLTDGLKSITARKLATELDCSTQPIYLEFGSMDHLKNAVLEEAKARLIWYVSEEQRTDNPLVNLGMGYMRFATIEPQLYRALFIDNHFGEDKTKSFVSQLATQALRKYEPLMNKPEAERKRISVETGVIIAGIATLLNTSLVSLSEDEVYALLTRMLKRCLEGEPVTN</sequence>
<dbReference type="Proteomes" id="UP000051264">
    <property type="component" value="Unassembled WGS sequence"/>
</dbReference>
<feature type="transmembrane region" description="Helical" evidence="3">
    <location>
        <begin position="141"/>
        <end position="163"/>
    </location>
</feature>
<dbReference type="PATRIC" id="fig|1423747.3.peg.1772"/>
<evidence type="ECO:0000256" key="3">
    <source>
        <dbReference type="SAM" id="Phobius"/>
    </source>
</evidence>
<accession>A0A0R1S0R3</accession>
<dbReference type="RefSeq" id="WP_025083583.1">
    <property type="nucleotide sequence ID" value="NZ_AZEX01000051.1"/>
</dbReference>
<dbReference type="OrthoDB" id="66596at2"/>
<keyword evidence="3" id="KW-1133">Transmembrane helix</keyword>
<protein>
    <submittedName>
        <fullName evidence="5">Transcriptional regulator, TetR family</fullName>
    </submittedName>
</protein>
<feature type="DNA-binding region" description="H-T-H motif" evidence="2">
    <location>
        <begin position="29"/>
        <end position="48"/>
    </location>
</feature>
<dbReference type="SUPFAM" id="SSF46689">
    <property type="entry name" value="Homeodomain-like"/>
    <property type="match status" value="1"/>
</dbReference>
<evidence type="ECO:0000313" key="5">
    <source>
        <dbReference type="EMBL" id="KRL59304.1"/>
    </source>
</evidence>
<keyword evidence="3" id="KW-0812">Transmembrane</keyword>
<keyword evidence="3" id="KW-0472">Membrane</keyword>
<dbReference type="eggNOG" id="COG1309">
    <property type="taxonomic scope" value="Bacteria"/>
</dbReference>
<reference evidence="5 6" key="1">
    <citation type="journal article" date="2015" name="Genome Announc.">
        <title>Expanding the biotechnology potential of lactobacilli through comparative genomics of 213 strains and associated genera.</title>
        <authorList>
            <person name="Sun Z."/>
            <person name="Harris H.M."/>
            <person name="McCann A."/>
            <person name="Guo C."/>
            <person name="Argimon S."/>
            <person name="Zhang W."/>
            <person name="Yang X."/>
            <person name="Jeffery I.B."/>
            <person name="Cooney J.C."/>
            <person name="Kagawa T.F."/>
            <person name="Liu W."/>
            <person name="Song Y."/>
            <person name="Salvetti E."/>
            <person name="Wrobel A."/>
            <person name="Rasinkangas P."/>
            <person name="Parkhill J."/>
            <person name="Rea M.C."/>
            <person name="O'Sullivan O."/>
            <person name="Ritari J."/>
            <person name="Douillard F.P."/>
            <person name="Paul Ross R."/>
            <person name="Yang R."/>
            <person name="Briner A.E."/>
            <person name="Felis G.E."/>
            <person name="de Vos W.M."/>
            <person name="Barrangou R."/>
            <person name="Klaenhammer T.R."/>
            <person name="Caufield P.W."/>
            <person name="Cui Y."/>
            <person name="Zhang H."/>
            <person name="O'Toole P.W."/>
        </authorList>
    </citation>
    <scope>NUCLEOTIDE SEQUENCE [LARGE SCALE GENOMIC DNA]</scope>
    <source>
        <strain evidence="5 6">DSM 14340</strain>
    </source>
</reference>
<feature type="domain" description="HTH tetR-type" evidence="4">
    <location>
        <begin position="6"/>
        <end position="66"/>
    </location>
</feature>
<name>A0A0R1S0R3_9LACO</name>